<dbReference type="InterPro" id="IPR007219">
    <property type="entry name" value="XnlR_reg_dom"/>
</dbReference>
<feature type="domain" description="Zn(2)-C6 fungal-type" evidence="7">
    <location>
        <begin position="16"/>
        <end position="45"/>
    </location>
</feature>
<keyword evidence="5" id="KW-0804">Transcription</keyword>
<gene>
    <name evidence="8" type="ORF">BGW36DRAFT_334627</name>
</gene>
<evidence type="ECO:0000313" key="8">
    <source>
        <dbReference type="EMBL" id="KAH8703713.1"/>
    </source>
</evidence>
<evidence type="ECO:0000256" key="5">
    <source>
        <dbReference type="ARBA" id="ARBA00023163"/>
    </source>
</evidence>
<evidence type="ECO:0000256" key="1">
    <source>
        <dbReference type="ARBA" id="ARBA00022723"/>
    </source>
</evidence>
<keyword evidence="1" id="KW-0479">Metal-binding</keyword>
<dbReference type="SMART" id="SM00066">
    <property type="entry name" value="GAL4"/>
    <property type="match status" value="1"/>
</dbReference>
<dbReference type="Gene3D" id="4.10.240.10">
    <property type="entry name" value="Zn(2)-C6 fungal-type DNA-binding domain"/>
    <property type="match status" value="1"/>
</dbReference>
<proteinExistence type="predicted"/>
<dbReference type="GO" id="GO:0008270">
    <property type="term" value="F:zinc ion binding"/>
    <property type="evidence" value="ECO:0007669"/>
    <property type="project" value="InterPro"/>
</dbReference>
<keyword evidence="3" id="KW-0805">Transcription regulation</keyword>
<dbReference type="Pfam" id="PF04082">
    <property type="entry name" value="Fungal_trans"/>
    <property type="match status" value="1"/>
</dbReference>
<dbReference type="RefSeq" id="XP_046076731.1">
    <property type="nucleotide sequence ID" value="XM_046212914.1"/>
</dbReference>
<evidence type="ECO:0000256" key="4">
    <source>
        <dbReference type="ARBA" id="ARBA00023125"/>
    </source>
</evidence>
<reference evidence="8" key="1">
    <citation type="submission" date="2021-12" db="EMBL/GenBank/DDBJ databases">
        <title>Convergent genome expansion in fungi linked to evolution of root-endophyte symbiosis.</title>
        <authorList>
            <consortium name="DOE Joint Genome Institute"/>
            <person name="Ke Y.-H."/>
            <person name="Bonito G."/>
            <person name="Liao H.-L."/>
            <person name="Looney B."/>
            <person name="Rojas-Flechas A."/>
            <person name="Nash J."/>
            <person name="Hameed K."/>
            <person name="Schadt C."/>
            <person name="Martin F."/>
            <person name="Crous P.W."/>
            <person name="Miettinen O."/>
            <person name="Magnuson J.K."/>
            <person name="Labbe J."/>
            <person name="Jacobson D."/>
            <person name="Doktycz M.J."/>
            <person name="Veneault-Fourrey C."/>
            <person name="Kuo A."/>
            <person name="Mondo S."/>
            <person name="Calhoun S."/>
            <person name="Riley R."/>
            <person name="Ohm R."/>
            <person name="LaButti K."/>
            <person name="Andreopoulos B."/>
            <person name="Pangilinan J."/>
            <person name="Nolan M."/>
            <person name="Tritt A."/>
            <person name="Clum A."/>
            <person name="Lipzen A."/>
            <person name="Daum C."/>
            <person name="Barry K."/>
            <person name="Grigoriev I.V."/>
            <person name="Vilgalys R."/>
        </authorList>
    </citation>
    <scope>NUCLEOTIDE SEQUENCE</scope>
    <source>
        <strain evidence="8">PMI_201</strain>
    </source>
</reference>
<dbReference type="GO" id="GO:0009410">
    <property type="term" value="P:response to xenobiotic stimulus"/>
    <property type="evidence" value="ECO:0007669"/>
    <property type="project" value="TreeGrafter"/>
</dbReference>
<evidence type="ECO:0000259" key="7">
    <source>
        <dbReference type="PROSITE" id="PS50048"/>
    </source>
</evidence>
<dbReference type="EMBL" id="JAJTJA010000002">
    <property type="protein sequence ID" value="KAH8703713.1"/>
    <property type="molecule type" value="Genomic_DNA"/>
</dbReference>
<keyword evidence="9" id="KW-1185">Reference proteome</keyword>
<dbReference type="PANTHER" id="PTHR31779">
    <property type="entry name" value="2-NITROPROPANE DIOXYGENASE FAMILY, PUTATIVE (AFU_ORTHOLOGUE AFUA_2G17430)-RELATED"/>
    <property type="match status" value="1"/>
</dbReference>
<dbReference type="GO" id="GO:0003677">
    <property type="term" value="F:DNA binding"/>
    <property type="evidence" value="ECO:0007669"/>
    <property type="project" value="UniProtKB-KW"/>
</dbReference>
<dbReference type="Pfam" id="PF00172">
    <property type="entry name" value="Zn_clus"/>
    <property type="match status" value="1"/>
</dbReference>
<dbReference type="GO" id="GO:0000981">
    <property type="term" value="F:DNA-binding transcription factor activity, RNA polymerase II-specific"/>
    <property type="evidence" value="ECO:0007669"/>
    <property type="project" value="InterPro"/>
</dbReference>
<protein>
    <recommendedName>
        <fullName evidence="7">Zn(2)-C6 fungal-type domain-containing protein</fullName>
    </recommendedName>
</protein>
<accession>A0AAD4Q049</accession>
<name>A0AAD4Q049_9EURO</name>
<dbReference type="PANTHER" id="PTHR31779:SF4">
    <property type="entry name" value="2-NITROPROPANE DIOXYGENASE FAMILY, PUTATIVE (AFU_ORTHOLOGUE AFUA_2G17430)-RELATED"/>
    <property type="match status" value="1"/>
</dbReference>
<evidence type="ECO:0000313" key="9">
    <source>
        <dbReference type="Proteomes" id="UP001201262"/>
    </source>
</evidence>
<evidence type="ECO:0000256" key="6">
    <source>
        <dbReference type="ARBA" id="ARBA00023242"/>
    </source>
</evidence>
<keyword evidence="2" id="KW-0862">Zinc</keyword>
<dbReference type="GeneID" id="70243201"/>
<comment type="caution">
    <text evidence="8">The sequence shown here is derived from an EMBL/GenBank/DDBJ whole genome shotgun (WGS) entry which is preliminary data.</text>
</comment>
<dbReference type="InterPro" id="IPR036864">
    <property type="entry name" value="Zn2-C6_fun-type_DNA-bd_sf"/>
</dbReference>
<dbReference type="GO" id="GO:0006351">
    <property type="term" value="P:DNA-templated transcription"/>
    <property type="evidence" value="ECO:0007669"/>
    <property type="project" value="InterPro"/>
</dbReference>
<dbReference type="PROSITE" id="PS00463">
    <property type="entry name" value="ZN2_CY6_FUNGAL_1"/>
    <property type="match status" value="1"/>
</dbReference>
<dbReference type="InterPro" id="IPR001138">
    <property type="entry name" value="Zn2Cys6_DnaBD"/>
</dbReference>
<keyword evidence="6" id="KW-0539">Nucleus</keyword>
<dbReference type="InterPro" id="IPR052478">
    <property type="entry name" value="Metabolite_Synth_Reg"/>
</dbReference>
<dbReference type="PROSITE" id="PS50048">
    <property type="entry name" value="ZN2_CY6_FUNGAL_2"/>
    <property type="match status" value="1"/>
</dbReference>
<organism evidence="8 9">
    <name type="scientific">Talaromyces proteolyticus</name>
    <dbReference type="NCBI Taxonomy" id="1131652"/>
    <lineage>
        <taxon>Eukaryota</taxon>
        <taxon>Fungi</taxon>
        <taxon>Dikarya</taxon>
        <taxon>Ascomycota</taxon>
        <taxon>Pezizomycotina</taxon>
        <taxon>Eurotiomycetes</taxon>
        <taxon>Eurotiomycetidae</taxon>
        <taxon>Eurotiales</taxon>
        <taxon>Trichocomaceae</taxon>
        <taxon>Talaromyces</taxon>
        <taxon>Talaromyces sect. Bacilispori</taxon>
    </lineage>
</organism>
<dbReference type="AlphaFoldDB" id="A0AAD4Q049"/>
<dbReference type="SUPFAM" id="SSF57701">
    <property type="entry name" value="Zn2/Cys6 DNA-binding domain"/>
    <property type="match status" value="1"/>
</dbReference>
<dbReference type="CDD" id="cd00067">
    <property type="entry name" value="GAL4"/>
    <property type="match status" value="1"/>
</dbReference>
<evidence type="ECO:0000256" key="3">
    <source>
        <dbReference type="ARBA" id="ARBA00023015"/>
    </source>
</evidence>
<sequence length="555" mass="61952">MAEPRSSSKRLRTRRACIPCSSRKRKCNGAYPCDTCNGYGYLCSYRQSRQEQYARQANRAKSSLEAKASMTDLIQGCRQSNSNTGNNNVTFVEPPARYIGRHSLEAFPRYLGLQLQSDILPQMQPYVWNLHAREQSPCRVGDTICSMVTLARAKNYLQSFFAAKFPICGCMDFESLIDRTENHFMGNSQGLSFEALVGGIIGMSSILTISSNSQSESQIVRHAEAILSDQATLSEPNVDLLAALFLRALYLRATATPHITWFASCTTMHMAESLGLHKEIGFDQHSGMWNAESCSYLFWVVCAGNRLISHEMGRTPVILLGVTRQFPFAPTDKSNAAMLAHLGCKLPLTDGTVGSESDLNHLTDLLDAARTDTTGEHPYLTLLKADVCFCLYRRIRVNSELNLISRSQTQQIVSIGKAAVQAATVLAQKGQAWWNMLNTLFQWCCVLISLDSIDALSDLHFTLQTINLIKDRYPSKTIREALLVLQLLIRAMKQKKEKEVTYLTILEYLEPAVPSVPVTMADLTTSQSSTDFTFDLRAWGPEDLDWVLSEAPLVH</sequence>
<dbReference type="CDD" id="cd12148">
    <property type="entry name" value="fungal_TF_MHR"/>
    <property type="match status" value="1"/>
</dbReference>
<evidence type="ECO:0000256" key="2">
    <source>
        <dbReference type="ARBA" id="ARBA00022833"/>
    </source>
</evidence>
<keyword evidence="4" id="KW-0238">DNA-binding</keyword>
<dbReference type="Proteomes" id="UP001201262">
    <property type="component" value="Unassembled WGS sequence"/>
</dbReference>